<dbReference type="PANTHER" id="PTHR45228:SF5">
    <property type="entry name" value="CYCLIC DI-GMP PHOSPHODIESTERASE VC_1348-RELATED"/>
    <property type="match status" value="1"/>
</dbReference>
<dbReference type="Gene3D" id="6.10.340.10">
    <property type="match status" value="1"/>
</dbReference>
<accession>A0ABQ4PH28</accession>
<dbReference type="RefSeq" id="WP_119978099.1">
    <property type="nucleotide sequence ID" value="NZ_BPFB01000018.1"/>
</dbReference>
<proteinExistence type="predicted"/>
<reference evidence="3 4" key="1">
    <citation type="submission" date="2021-05" db="EMBL/GenBank/DDBJ databases">
        <title>Molecular characterization for Shewanella algae harboring chromosomal blaOXA-55-like strains isolated from clinical and environment sample.</title>
        <authorList>
            <person name="Ohama Y."/>
            <person name="Aoki K."/>
            <person name="Harada S."/>
            <person name="Moriya K."/>
            <person name="Ishii Y."/>
            <person name="Tateda K."/>
        </authorList>
    </citation>
    <scope>NUCLEOTIDE SEQUENCE [LARGE SCALE GENOMIC DNA]</scope>
    <source>
        <strain evidence="3 4">LMG 23746</strain>
    </source>
</reference>
<dbReference type="Gene3D" id="3.30.450.20">
    <property type="entry name" value="PAS domain"/>
    <property type="match status" value="1"/>
</dbReference>
<dbReference type="Gene3D" id="1.10.3210.10">
    <property type="entry name" value="Hypothetical protein af1432"/>
    <property type="match status" value="2"/>
</dbReference>
<dbReference type="InterPro" id="IPR003607">
    <property type="entry name" value="HD/PDEase_dom"/>
</dbReference>
<gene>
    <name evidence="3" type="ORF">TUM4630_18700</name>
</gene>
<dbReference type="SMART" id="SM00471">
    <property type="entry name" value="HDc"/>
    <property type="match status" value="1"/>
</dbReference>
<dbReference type="PROSITE" id="PS51832">
    <property type="entry name" value="HD_GYP"/>
    <property type="match status" value="1"/>
</dbReference>
<comment type="caution">
    <text evidence="3">The sequence shown here is derived from an EMBL/GenBank/DDBJ whole genome shotgun (WGS) entry which is preliminary data.</text>
</comment>
<dbReference type="InterPro" id="IPR001638">
    <property type="entry name" value="Solute-binding_3/MltF_N"/>
</dbReference>
<dbReference type="SUPFAM" id="SSF109604">
    <property type="entry name" value="HD-domain/PDEase-like"/>
    <property type="match status" value="2"/>
</dbReference>
<dbReference type="Gene3D" id="3.40.190.10">
    <property type="entry name" value="Periplasmic binding protein-like II"/>
    <property type="match status" value="2"/>
</dbReference>
<dbReference type="Proteomes" id="UP000761574">
    <property type="component" value="Unassembled WGS sequence"/>
</dbReference>
<feature type="transmembrane region" description="Helical" evidence="1">
    <location>
        <begin position="12"/>
        <end position="39"/>
    </location>
</feature>
<name>A0ABQ4PH28_9GAMM</name>
<dbReference type="SMART" id="SM00062">
    <property type="entry name" value="PBPb"/>
    <property type="match status" value="1"/>
</dbReference>
<keyword evidence="1" id="KW-1133">Transmembrane helix</keyword>
<dbReference type="SUPFAM" id="SSF103190">
    <property type="entry name" value="Sensory domain-like"/>
    <property type="match status" value="1"/>
</dbReference>
<evidence type="ECO:0000313" key="4">
    <source>
        <dbReference type="Proteomes" id="UP000761574"/>
    </source>
</evidence>
<keyword evidence="4" id="KW-1185">Reference proteome</keyword>
<dbReference type="SUPFAM" id="SSF53850">
    <property type="entry name" value="Periplasmic binding protein-like II"/>
    <property type="match status" value="1"/>
</dbReference>
<protein>
    <recommendedName>
        <fullName evidence="2">HD-GYP domain-containing protein</fullName>
    </recommendedName>
</protein>
<sequence>MAEQGTKPYRFTIRVTVVSIFVFATLCTALIAIGLQYYFSERLATESALKLYNSSARSTSEHLAYLDRSIINTTKLLASFSSLETDEGLSAEALSIFSKLMQTSPFICAIYIGLDDGDLYELINLNTNAAVREQLSAGHLDRWALIKIHTHASGERRREIAYFDAEFNLRVSHFDVSDYDATNRPWYINATDKEVYKTEPYLFQTLQAPGLTYSIKLPGNGTVLGVDIALSSLEEHLVLQGQTHGLDGEQEVFVYKATGELIASNQAAENEFKLPAGPQLTLTDEQKAFITRSPVLRASNETDWPPIDFAIAGEPQGYSIDMLNLVAAMTGLQIEYSNGISWAELFEQFKRGELDLLHSVLNNEQNENLGLFSQPFLPLPFAIVTRPNHQVFSRIEQLEGHKLAIPRGWSVIPIIQRYFPQIEVVEYDSTLAVLQAVAQGEVFAALDNSVVLHYTAKLFFIDGVQFHEDIDFAPANVNPGLSIVVHPSDEVLLEIINLALANITSEQVSALEQKWFGDGMEASSNLQQGAVPYKLLIDIANNPSEQQQLKLYSINGEERYVYVAPMHNSRTETEYFAIVVPKLVLLSTSQERVKKSIMITGICMLLVLPLSWLFASPIINPIKQLALENLKVKNRQYSEVAKVNCYIVEIDELADSMVDMSDSIRQHEQNQKQLMESFIKLIAQAIDDKSPYTAGHCNRVPELGLMLADQAVASQQPPFDTFEFNNEEEHTEFRMAAWLHDCGKITTPEHIVDKGSKLEVIYNRIHEVRMRFEVLWRDAQISYHQQLAQQPENREQLQAELAQKWQTLNQDFEFIANANVGGEFMEQAHIDRLQQLAKITWVRHFDDRLGLSPIEELNYPKSPEVLPVTESLLSDKPQHIIRRDFPVHFDKKFGIKMTVPEHLYNQGELYNLAISRGTLTAEDRFKINEHITSTIKMLESLPFPPELARVPRYASTHHETLKGTGYPRKLTAEQLSTPERILVLADIFEALTAADRPYKKAKPISVAIDILHKMVLDDHVDRDLFELFLTSGVYLDYANKFLDPSQIDTVDIEQYLNRTA</sequence>
<dbReference type="Pfam" id="PF00497">
    <property type="entry name" value="SBP_bac_3"/>
    <property type="match status" value="1"/>
</dbReference>
<dbReference type="EMBL" id="BPFB01000018">
    <property type="protein sequence ID" value="GIU46870.1"/>
    <property type="molecule type" value="Genomic_DNA"/>
</dbReference>
<dbReference type="PANTHER" id="PTHR45228">
    <property type="entry name" value="CYCLIC DI-GMP PHOSPHODIESTERASE TM_0186-RELATED"/>
    <property type="match status" value="1"/>
</dbReference>
<keyword evidence="1" id="KW-0472">Membrane</keyword>
<feature type="domain" description="HD-GYP" evidence="2">
    <location>
        <begin position="825"/>
        <end position="1043"/>
    </location>
</feature>
<keyword evidence="1" id="KW-0812">Transmembrane</keyword>
<dbReference type="InterPro" id="IPR037522">
    <property type="entry name" value="HD_GYP_dom"/>
</dbReference>
<dbReference type="CDD" id="cd01007">
    <property type="entry name" value="PBP2_BvgS_HisK_like"/>
    <property type="match status" value="1"/>
</dbReference>
<organism evidence="3 4">
    <name type="scientific">Shewanella algidipiscicola</name>
    <dbReference type="NCBI Taxonomy" id="614070"/>
    <lineage>
        <taxon>Bacteria</taxon>
        <taxon>Pseudomonadati</taxon>
        <taxon>Pseudomonadota</taxon>
        <taxon>Gammaproteobacteria</taxon>
        <taxon>Alteromonadales</taxon>
        <taxon>Shewanellaceae</taxon>
        <taxon>Shewanella</taxon>
    </lineage>
</organism>
<evidence type="ECO:0000313" key="3">
    <source>
        <dbReference type="EMBL" id="GIU46870.1"/>
    </source>
</evidence>
<dbReference type="InterPro" id="IPR052020">
    <property type="entry name" value="Cyclic_di-GMP/3'3'-cGAMP_PDE"/>
</dbReference>
<evidence type="ECO:0000259" key="2">
    <source>
        <dbReference type="PROSITE" id="PS51832"/>
    </source>
</evidence>
<dbReference type="InterPro" id="IPR029151">
    <property type="entry name" value="Sensor-like_sf"/>
</dbReference>
<dbReference type="CDD" id="cd00077">
    <property type="entry name" value="HDc"/>
    <property type="match status" value="1"/>
</dbReference>
<evidence type="ECO:0000256" key="1">
    <source>
        <dbReference type="SAM" id="Phobius"/>
    </source>
</evidence>
<dbReference type="Pfam" id="PF13487">
    <property type="entry name" value="HD_5"/>
    <property type="match status" value="1"/>
</dbReference>